<dbReference type="EMBL" id="PNEN01000524">
    <property type="protein sequence ID" value="PPJ56185.1"/>
    <property type="molecule type" value="Genomic_DNA"/>
</dbReference>
<name>A0A2S6C8Z1_9PEZI</name>
<sequence length="185" mass="20790">MLHILTASLLLLGAQITSAIDFANWDPQPGLPSEFRPFLEALVNAAERRDVTTGYTDYFPPDGMQTTLTIHCVGAARIQACKEAFLVNGREIVHFPNTTFIAENNNTATVYESHGRIEMTYPEPAGNCSQQYYKTQYTILKRETEQTVEALPNLSLKPEAQVYWYHDVYVNPATLATDIPCDSRK</sequence>
<dbReference type="Proteomes" id="UP000237631">
    <property type="component" value="Unassembled WGS sequence"/>
</dbReference>
<organism evidence="2 3">
    <name type="scientific">Cercospora berteroae</name>
    <dbReference type="NCBI Taxonomy" id="357750"/>
    <lineage>
        <taxon>Eukaryota</taxon>
        <taxon>Fungi</taxon>
        <taxon>Dikarya</taxon>
        <taxon>Ascomycota</taxon>
        <taxon>Pezizomycotina</taxon>
        <taxon>Dothideomycetes</taxon>
        <taxon>Dothideomycetidae</taxon>
        <taxon>Mycosphaerellales</taxon>
        <taxon>Mycosphaerellaceae</taxon>
        <taxon>Cercospora</taxon>
    </lineage>
</organism>
<gene>
    <name evidence="2" type="ORF">CBER1_09088</name>
</gene>
<evidence type="ECO:0008006" key="4">
    <source>
        <dbReference type="Google" id="ProtNLM"/>
    </source>
</evidence>
<feature type="chain" id="PRO_5015745545" description="Ig-like domain-containing protein" evidence="1">
    <location>
        <begin position="20"/>
        <end position="185"/>
    </location>
</feature>
<dbReference type="OrthoDB" id="5176208at2759"/>
<evidence type="ECO:0000256" key="1">
    <source>
        <dbReference type="SAM" id="SignalP"/>
    </source>
</evidence>
<keyword evidence="1" id="KW-0732">Signal</keyword>
<proteinExistence type="predicted"/>
<evidence type="ECO:0000313" key="3">
    <source>
        <dbReference type="Proteomes" id="UP000237631"/>
    </source>
</evidence>
<accession>A0A2S6C8Z1</accession>
<feature type="signal peptide" evidence="1">
    <location>
        <begin position="1"/>
        <end position="19"/>
    </location>
</feature>
<comment type="caution">
    <text evidence="2">The sequence shown here is derived from an EMBL/GenBank/DDBJ whole genome shotgun (WGS) entry which is preliminary data.</text>
</comment>
<protein>
    <recommendedName>
        <fullName evidence="4">Ig-like domain-containing protein</fullName>
    </recommendedName>
</protein>
<reference evidence="3" key="1">
    <citation type="journal article" date="2017" name="bioRxiv">
        <title>Conservation of a gene cluster reveals novel cercosporin biosynthetic mechanisms and extends production to the genus Colletotrichum.</title>
        <authorList>
            <person name="de Jonge R."/>
            <person name="Ebert M.K."/>
            <person name="Huitt-Roehl C.R."/>
            <person name="Pal P."/>
            <person name="Suttle J.C."/>
            <person name="Spanner R.E."/>
            <person name="Neubauer J.D."/>
            <person name="Jurick W.M.II."/>
            <person name="Stott K.A."/>
            <person name="Secor G.A."/>
            <person name="Thomma B.P.H.J."/>
            <person name="Van de Peer Y."/>
            <person name="Townsend C.A."/>
            <person name="Bolton M.D."/>
        </authorList>
    </citation>
    <scope>NUCLEOTIDE SEQUENCE [LARGE SCALE GENOMIC DNA]</scope>
    <source>
        <strain evidence="3">CBS538.71</strain>
    </source>
</reference>
<dbReference type="AlphaFoldDB" id="A0A2S6C8Z1"/>
<keyword evidence="3" id="KW-1185">Reference proteome</keyword>
<evidence type="ECO:0000313" key="2">
    <source>
        <dbReference type="EMBL" id="PPJ56185.1"/>
    </source>
</evidence>